<dbReference type="SUPFAM" id="SSF52374">
    <property type="entry name" value="Nucleotidylyl transferase"/>
    <property type="match status" value="1"/>
</dbReference>
<keyword evidence="8 14" id="KW-0067">ATP-binding</keyword>
<dbReference type="InterPro" id="IPR014729">
    <property type="entry name" value="Rossmann-like_a/b/a_fold"/>
</dbReference>
<dbReference type="HAMAP" id="MF_02004">
    <property type="entry name" value="Val_tRNA_synth_type1"/>
    <property type="match status" value="1"/>
</dbReference>
<dbReference type="OrthoDB" id="629407at2759"/>
<dbReference type="NCBIfam" id="NF004349">
    <property type="entry name" value="PRK05729.1"/>
    <property type="match status" value="1"/>
</dbReference>
<dbReference type="FunFam" id="1.10.287.380:FF:000001">
    <property type="entry name" value="Valine--tRNA ligase"/>
    <property type="match status" value="1"/>
</dbReference>
<dbReference type="Gene3D" id="1.10.287.380">
    <property type="entry name" value="Valyl-tRNA synthetase, C-terminal domain"/>
    <property type="match status" value="1"/>
</dbReference>
<feature type="domain" description="Aminoacyl-tRNA synthetase class Ia" evidence="16">
    <location>
        <begin position="21"/>
        <end position="645"/>
    </location>
</feature>
<feature type="coiled-coil region" evidence="15">
    <location>
        <begin position="916"/>
        <end position="978"/>
    </location>
</feature>
<evidence type="ECO:0000256" key="15">
    <source>
        <dbReference type="SAM" id="Coils"/>
    </source>
</evidence>
<evidence type="ECO:0000256" key="4">
    <source>
        <dbReference type="ARBA" id="ARBA00013169"/>
    </source>
</evidence>
<evidence type="ECO:0000256" key="8">
    <source>
        <dbReference type="ARBA" id="ARBA00022840"/>
    </source>
</evidence>
<dbReference type="InterPro" id="IPR037118">
    <property type="entry name" value="Val-tRNA_synth_C_sf"/>
</dbReference>
<organism evidence="19 20">
    <name type="scientific">Bodo saltans</name>
    <name type="common">Flagellated protozoan</name>
    <dbReference type="NCBI Taxonomy" id="75058"/>
    <lineage>
        <taxon>Eukaryota</taxon>
        <taxon>Discoba</taxon>
        <taxon>Euglenozoa</taxon>
        <taxon>Kinetoplastea</taxon>
        <taxon>Metakinetoplastina</taxon>
        <taxon>Eubodonida</taxon>
        <taxon>Bodonidae</taxon>
        <taxon>Bodo</taxon>
    </lineage>
</organism>
<dbReference type="VEuPathDB" id="TriTrypDB:BSAL_30275"/>
<evidence type="ECO:0000256" key="12">
    <source>
        <dbReference type="ARBA" id="ARBA00040837"/>
    </source>
</evidence>
<dbReference type="SUPFAM" id="SSF50677">
    <property type="entry name" value="ValRS/IleRS/LeuRS editing domain"/>
    <property type="match status" value="1"/>
</dbReference>
<keyword evidence="7 14" id="KW-0547">Nucleotide-binding</keyword>
<keyword evidence="9 14" id="KW-0648">Protein biosynthesis</keyword>
<dbReference type="SUPFAM" id="SSF46589">
    <property type="entry name" value="tRNA-binding arm"/>
    <property type="match status" value="1"/>
</dbReference>
<dbReference type="InterPro" id="IPR013155">
    <property type="entry name" value="M/V/L/I-tRNA-synth_anticd-bd"/>
</dbReference>
<comment type="similarity">
    <text evidence="3 14">Belongs to the class-I aminoacyl-tRNA synthetase family.</text>
</comment>
<dbReference type="OMA" id="LDTWMDS"/>
<evidence type="ECO:0000259" key="17">
    <source>
        <dbReference type="Pfam" id="PF08264"/>
    </source>
</evidence>
<evidence type="ECO:0000256" key="2">
    <source>
        <dbReference type="ARBA" id="ARBA00004496"/>
    </source>
</evidence>
<dbReference type="AlphaFoldDB" id="A0A0S4JI29"/>
<dbReference type="GO" id="GO:0005829">
    <property type="term" value="C:cytosol"/>
    <property type="evidence" value="ECO:0007669"/>
    <property type="project" value="TreeGrafter"/>
</dbReference>
<dbReference type="PROSITE" id="PS00178">
    <property type="entry name" value="AA_TRNA_LIGASE_I"/>
    <property type="match status" value="1"/>
</dbReference>
<evidence type="ECO:0000256" key="10">
    <source>
        <dbReference type="ARBA" id="ARBA00023146"/>
    </source>
</evidence>
<dbReference type="CDD" id="cd00817">
    <property type="entry name" value="ValRS_core"/>
    <property type="match status" value="1"/>
</dbReference>
<dbReference type="GO" id="GO:0005739">
    <property type="term" value="C:mitochondrion"/>
    <property type="evidence" value="ECO:0007669"/>
    <property type="project" value="UniProtKB-SubCell"/>
</dbReference>
<dbReference type="NCBIfam" id="TIGR00422">
    <property type="entry name" value="valS"/>
    <property type="match status" value="1"/>
</dbReference>
<keyword evidence="10 14" id="KW-0030">Aminoacyl-tRNA synthetase</keyword>
<evidence type="ECO:0000259" key="18">
    <source>
        <dbReference type="Pfam" id="PF10458"/>
    </source>
</evidence>
<dbReference type="FunFam" id="3.40.50.620:FF:000020">
    <property type="entry name" value="Valine--tRNA ligase, mitochondrial"/>
    <property type="match status" value="1"/>
</dbReference>
<dbReference type="InterPro" id="IPR019499">
    <property type="entry name" value="Val-tRNA_synth_tRNA-bd"/>
</dbReference>
<dbReference type="InterPro" id="IPR009080">
    <property type="entry name" value="tRNAsynth_Ia_anticodon-bd"/>
</dbReference>
<sequence length="980" mass="110828">MKKQLTGEMAAGYQPKDVEAEWYQWWEQSGFFRPRSDREPAFDGKKFVIVLPPPNVTGYLHLGHALTGAVQDTIIRYQRMMGRDALYLPGTDHAGIATQVVVEKRLKAETGKSRHDYGRDEFLKHVWSFKETHAGVIQRQLRLIGSSLDWSRERFTMDEQCGKAVVEAFVKLHEDGLVYRATRLVNWCCALQSAISDLEVDFDDVAKNAKVTIPNYDKKVDMGVLTQVAYKIVGTDQEIIVATTRPETILGDTAVAIHPEDERYKAFHGMKVQCPFRDDQIPIILDATLVDMNFGTGAVKITPAHDPNDFESGLRHNLRQLVVFDLKGNVSMAGPFLGMHRFDCRKAIVAELEKLGLLREVVPYEYRVGRCSRTGDIVEPMLMPQWFVDCSTMAAKSVAAVRNKELRLTPESHEAVWYHWLENIKPWCVSRQLWWGHRIPAYLVNLNGMPVSETDSWVVARSEEEARSKAAAKFGLSAEQAAAIELSQDPDVLDTWFSSALWPFSTMGWPTETLDLAKFFPGTLLETGHDILFFWVARMVMTSLHFTGKLPFEEVYLHAMVRDKDGRKMSKSLGNVIDPLDVIFGISLEDLHAKVQTGNLDPKELPRALKFQKEAFPNGISECGSDALRFGLLSYTQSGRNVNLDIERVVGYRQFCNKLWNVVRYALYFALGKDYTPKQLDFSPADAPQLSTECQWILSRLDLAIEECNQGFSEGTYDFAQTTNAAYRFWLYELCDVFLELTKPTMQLENGNENKQRTQDVLLFVIEKALRMLHPMMPFVTEELWHRLPQSAGFATESIMLAQYPVPSGWRSETIENTVKSVMEVVHNVRSTKASYGLTNKHRPEVWIVTRSEAALAVMREHTYIVQTLGVVGAVVAITAEEEATAVPQGCGFSVVNKEVGVQMMLKGLIDVAKEVAKLAKNIDGVKKQIEGMDKKMTIPNYETKVPEEIRVANTEKRESLVLQLAQLEDGLEKMKALQA</sequence>
<dbReference type="InterPro" id="IPR009008">
    <property type="entry name" value="Val/Leu/Ile-tRNA-synth_edit"/>
</dbReference>
<dbReference type="PANTHER" id="PTHR11946:SF109">
    <property type="entry name" value="VALINE--TRNA LIGASE"/>
    <property type="match status" value="1"/>
</dbReference>
<evidence type="ECO:0000256" key="14">
    <source>
        <dbReference type="RuleBase" id="RU363035"/>
    </source>
</evidence>
<dbReference type="CDD" id="cd07962">
    <property type="entry name" value="Anticodon_Ia_Val"/>
    <property type="match status" value="1"/>
</dbReference>
<evidence type="ECO:0000313" key="20">
    <source>
        <dbReference type="Proteomes" id="UP000051952"/>
    </source>
</evidence>
<dbReference type="GO" id="GO:0004832">
    <property type="term" value="F:valine-tRNA ligase activity"/>
    <property type="evidence" value="ECO:0007669"/>
    <property type="project" value="UniProtKB-EC"/>
</dbReference>
<name>A0A0S4JI29_BODSA</name>
<keyword evidence="15" id="KW-0175">Coiled coil</keyword>
<keyword evidence="6 14" id="KW-0436">Ligase</keyword>
<dbReference type="InterPro" id="IPR001412">
    <property type="entry name" value="aa-tRNA-synth_I_CS"/>
</dbReference>
<dbReference type="Pfam" id="PF10458">
    <property type="entry name" value="Val_tRNA-synt_C"/>
    <property type="match status" value="1"/>
</dbReference>
<dbReference type="InterPro" id="IPR010978">
    <property type="entry name" value="tRNA-bd_arm"/>
</dbReference>
<dbReference type="EMBL" id="CYKH01001891">
    <property type="protein sequence ID" value="CUG91115.1"/>
    <property type="molecule type" value="Genomic_DNA"/>
</dbReference>
<dbReference type="FunFam" id="3.90.740.10:FF:000005">
    <property type="entry name" value="Valine--tRNA ligase, mitochondrial"/>
    <property type="match status" value="1"/>
</dbReference>
<dbReference type="Pfam" id="PF00133">
    <property type="entry name" value="tRNA-synt_1"/>
    <property type="match status" value="1"/>
</dbReference>
<dbReference type="PRINTS" id="PR00986">
    <property type="entry name" value="TRNASYNTHVAL"/>
</dbReference>
<dbReference type="Gene3D" id="3.40.50.620">
    <property type="entry name" value="HUPs"/>
    <property type="match status" value="2"/>
</dbReference>
<evidence type="ECO:0000313" key="19">
    <source>
        <dbReference type="EMBL" id="CUG91115.1"/>
    </source>
</evidence>
<comment type="subcellular location">
    <subcellularLocation>
        <location evidence="2">Cytoplasm</location>
    </subcellularLocation>
    <subcellularLocation>
        <location evidence="1">Mitochondrion</location>
    </subcellularLocation>
</comment>
<keyword evidence="5" id="KW-0963">Cytoplasm</keyword>
<dbReference type="EC" id="6.1.1.9" evidence="4"/>
<dbReference type="Proteomes" id="UP000051952">
    <property type="component" value="Unassembled WGS sequence"/>
</dbReference>
<evidence type="ECO:0000256" key="9">
    <source>
        <dbReference type="ARBA" id="ARBA00022917"/>
    </source>
</evidence>
<dbReference type="FunFam" id="3.40.50.620:FF:000078">
    <property type="entry name" value="Valine--tRNA ligase, mitochondrial"/>
    <property type="match status" value="1"/>
</dbReference>
<evidence type="ECO:0000256" key="7">
    <source>
        <dbReference type="ARBA" id="ARBA00022741"/>
    </source>
</evidence>
<feature type="domain" description="Methionyl/Valyl/Leucyl/Isoleucyl-tRNA synthetase anticodon-binding" evidence="17">
    <location>
        <begin position="695"/>
        <end position="842"/>
    </location>
</feature>
<comment type="catalytic activity">
    <reaction evidence="13">
        <text>tRNA(Val) + L-valine + ATP = L-valyl-tRNA(Val) + AMP + diphosphate</text>
        <dbReference type="Rhea" id="RHEA:10704"/>
        <dbReference type="Rhea" id="RHEA-COMP:9672"/>
        <dbReference type="Rhea" id="RHEA-COMP:9708"/>
        <dbReference type="ChEBI" id="CHEBI:30616"/>
        <dbReference type="ChEBI" id="CHEBI:33019"/>
        <dbReference type="ChEBI" id="CHEBI:57762"/>
        <dbReference type="ChEBI" id="CHEBI:78442"/>
        <dbReference type="ChEBI" id="CHEBI:78537"/>
        <dbReference type="ChEBI" id="CHEBI:456215"/>
        <dbReference type="EC" id="6.1.1.9"/>
    </reaction>
</comment>
<dbReference type="Gene3D" id="1.10.730.10">
    <property type="entry name" value="Isoleucyl-tRNA Synthetase, Domain 1"/>
    <property type="match status" value="1"/>
</dbReference>
<dbReference type="InterPro" id="IPR002303">
    <property type="entry name" value="Valyl-tRNA_ligase"/>
</dbReference>
<feature type="domain" description="Valyl-tRNA synthetase tRNA-binding arm" evidence="18">
    <location>
        <begin position="911"/>
        <end position="976"/>
    </location>
</feature>
<evidence type="ECO:0000256" key="13">
    <source>
        <dbReference type="ARBA" id="ARBA00047552"/>
    </source>
</evidence>
<dbReference type="InterPro" id="IPR033705">
    <property type="entry name" value="Anticodon_Ia_Val"/>
</dbReference>
<dbReference type="GO" id="GO:0002161">
    <property type="term" value="F:aminoacyl-tRNA deacylase activity"/>
    <property type="evidence" value="ECO:0007669"/>
    <property type="project" value="InterPro"/>
</dbReference>
<gene>
    <name evidence="19" type="ORF">BSAL_30275</name>
</gene>
<evidence type="ECO:0000256" key="1">
    <source>
        <dbReference type="ARBA" id="ARBA00004173"/>
    </source>
</evidence>
<evidence type="ECO:0000256" key="5">
    <source>
        <dbReference type="ARBA" id="ARBA00022490"/>
    </source>
</evidence>
<dbReference type="Pfam" id="PF08264">
    <property type="entry name" value="Anticodon_1"/>
    <property type="match status" value="1"/>
</dbReference>
<evidence type="ECO:0000259" key="16">
    <source>
        <dbReference type="Pfam" id="PF00133"/>
    </source>
</evidence>
<dbReference type="FunFam" id="1.10.730.10:FF:000009">
    <property type="entry name" value="Valine--tRNA ligase, mitochondrial"/>
    <property type="match status" value="1"/>
</dbReference>
<accession>A0A0S4JI29</accession>
<proteinExistence type="inferred from homology"/>
<dbReference type="SUPFAM" id="SSF47323">
    <property type="entry name" value="Anticodon-binding domain of a subclass of class I aminoacyl-tRNA synthetases"/>
    <property type="match status" value="1"/>
</dbReference>
<evidence type="ECO:0000256" key="6">
    <source>
        <dbReference type="ARBA" id="ARBA00022598"/>
    </source>
</evidence>
<evidence type="ECO:0000256" key="11">
    <source>
        <dbReference type="ARBA" id="ARBA00029936"/>
    </source>
</evidence>
<dbReference type="InterPro" id="IPR002300">
    <property type="entry name" value="aa-tRNA-synth_Ia"/>
</dbReference>
<evidence type="ECO:0000256" key="3">
    <source>
        <dbReference type="ARBA" id="ARBA00005594"/>
    </source>
</evidence>
<dbReference type="GO" id="GO:0005524">
    <property type="term" value="F:ATP binding"/>
    <property type="evidence" value="ECO:0007669"/>
    <property type="project" value="UniProtKB-KW"/>
</dbReference>
<reference evidence="20" key="1">
    <citation type="submission" date="2015-09" db="EMBL/GenBank/DDBJ databases">
        <authorList>
            <consortium name="Pathogen Informatics"/>
        </authorList>
    </citation>
    <scope>NUCLEOTIDE SEQUENCE [LARGE SCALE GENOMIC DNA]</scope>
    <source>
        <strain evidence="20">Lake Konstanz</strain>
    </source>
</reference>
<protein>
    <recommendedName>
        <fullName evidence="12">Valine--tRNA ligase, mitochondrial</fullName>
        <ecNumber evidence="4">6.1.1.9</ecNumber>
    </recommendedName>
    <alternativeName>
        <fullName evidence="11">Valyl-tRNA synthetase</fullName>
    </alternativeName>
</protein>
<keyword evidence="20" id="KW-1185">Reference proteome</keyword>
<dbReference type="PANTHER" id="PTHR11946">
    <property type="entry name" value="VALYL-TRNA SYNTHETASES"/>
    <property type="match status" value="1"/>
</dbReference>
<dbReference type="GO" id="GO:0006438">
    <property type="term" value="P:valyl-tRNA aminoacylation"/>
    <property type="evidence" value="ECO:0007669"/>
    <property type="project" value="InterPro"/>
</dbReference>
<dbReference type="Gene3D" id="3.90.740.10">
    <property type="entry name" value="Valyl/Leucyl/Isoleucyl-tRNA synthetase, editing domain"/>
    <property type="match status" value="1"/>
</dbReference>